<feature type="transmembrane region" description="Helical" evidence="2">
    <location>
        <begin position="176"/>
        <end position="194"/>
    </location>
</feature>
<dbReference type="InterPro" id="IPR000014">
    <property type="entry name" value="PAS"/>
</dbReference>
<feature type="transmembrane region" description="Helical" evidence="2">
    <location>
        <begin position="89"/>
        <end position="108"/>
    </location>
</feature>
<evidence type="ECO:0000256" key="2">
    <source>
        <dbReference type="SAM" id="Phobius"/>
    </source>
</evidence>
<gene>
    <name evidence="4" type="ORF">M1L60_42300</name>
</gene>
<evidence type="ECO:0000259" key="3">
    <source>
        <dbReference type="PROSITE" id="PS50112"/>
    </source>
</evidence>
<dbReference type="SMART" id="SM00091">
    <property type="entry name" value="PAS"/>
    <property type="match status" value="1"/>
</dbReference>
<feature type="transmembrane region" description="Helical" evidence="2">
    <location>
        <begin position="57"/>
        <end position="77"/>
    </location>
</feature>
<keyword evidence="5" id="KW-1185">Reference proteome</keyword>
<feature type="transmembrane region" description="Helical" evidence="2">
    <location>
        <begin position="206"/>
        <end position="225"/>
    </location>
</feature>
<feature type="transmembrane region" description="Helical" evidence="2">
    <location>
        <begin position="114"/>
        <end position="133"/>
    </location>
</feature>
<dbReference type="Proteomes" id="UP001523369">
    <property type="component" value="Unassembled WGS sequence"/>
</dbReference>
<organism evidence="4 5">
    <name type="scientific">Paractinoplanes aksuensis</name>
    <dbReference type="NCBI Taxonomy" id="2939490"/>
    <lineage>
        <taxon>Bacteria</taxon>
        <taxon>Bacillati</taxon>
        <taxon>Actinomycetota</taxon>
        <taxon>Actinomycetes</taxon>
        <taxon>Micromonosporales</taxon>
        <taxon>Micromonosporaceae</taxon>
        <taxon>Paractinoplanes</taxon>
    </lineage>
</organism>
<dbReference type="RefSeq" id="WP_253243244.1">
    <property type="nucleotide sequence ID" value="NZ_JAMYJR010000055.1"/>
</dbReference>
<feature type="region of interest" description="Disordered" evidence="1">
    <location>
        <begin position="410"/>
        <end position="434"/>
    </location>
</feature>
<comment type="caution">
    <text evidence="4">The sequence shown here is derived from an EMBL/GenBank/DDBJ whole genome shotgun (WGS) entry which is preliminary data.</text>
</comment>
<dbReference type="PROSITE" id="PS50112">
    <property type="entry name" value="PAS"/>
    <property type="match status" value="1"/>
</dbReference>
<dbReference type="InterPro" id="IPR035965">
    <property type="entry name" value="PAS-like_dom_sf"/>
</dbReference>
<dbReference type="Gene3D" id="3.30.450.20">
    <property type="entry name" value="PAS domain"/>
    <property type="match status" value="1"/>
</dbReference>
<feature type="region of interest" description="Disordered" evidence="1">
    <location>
        <begin position="318"/>
        <end position="382"/>
    </location>
</feature>
<dbReference type="InterPro" id="IPR013767">
    <property type="entry name" value="PAS_fold"/>
</dbReference>
<protein>
    <submittedName>
        <fullName evidence="4">PAS domain-containing protein</fullName>
    </submittedName>
</protein>
<dbReference type="SUPFAM" id="SSF55785">
    <property type="entry name" value="PYP-like sensor domain (PAS domain)"/>
    <property type="match status" value="1"/>
</dbReference>
<dbReference type="EMBL" id="JAMYJR010000055">
    <property type="protein sequence ID" value="MCO8277228.1"/>
    <property type="molecule type" value="Genomic_DNA"/>
</dbReference>
<accession>A0ABT1E2Z1</accession>
<dbReference type="CDD" id="cd00130">
    <property type="entry name" value="PAS"/>
    <property type="match status" value="1"/>
</dbReference>
<keyword evidence="2" id="KW-0472">Membrane</keyword>
<feature type="transmembrane region" description="Helical" evidence="2">
    <location>
        <begin position="6"/>
        <end position="24"/>
    </location>
</feature>
<feature type="transmembrane region" description="Helical" evidence="2">
    <location>
        <begin position="145"/>
        <end position="164"/>
    </location>
</feature>
<name>A0ABT1E2Z1_9ACTN</name>
<sequence>MSRAIEWILLGAGSCTAIIVGLRWHRPARMGPWLLLAGAVFALAVGDVFYAFDVMSAATGCYLAMFVLVAGALLRFTEGGSVLVDRARLIDLLAFACSALLVVWVFVIADNGPWVRISASDVIGSLLLVGVALRLNLATGRNVSALLMLAGSVGLLAGDVLFPLLQSEASESGFRVLYVAWGLAALHPSMVWLTQPMPPRTTRWHGRWAALLGASVATPPIVLLIEALDGTVRDGVPIAIAGAITLTLTITRLADSVTLNSHALARERGLRSATADLVSAVDIPAVDEAVRAGVAALIPPDALRRVVFATDDRQLAAAQLPPAPAGRRPRSWWADPTPTIEATPGPATDHSRPAAELTSGDPADELTSGIPAHRDTEVPPTTLAAGRAITATGRFGRLTRVFRFTTTRVLRPQPGVPPSTSPVPSAVRPGADNGSRRFGVSLGWMRSPVASGARRAGRRKASGGRVRAGGFGRWLSTSGTVSAHEDTTLVCPLWLEPMAVARPSGGALILTGRREALTAAHDALEVLAGQAALALDRISLVEAVGRRDSDLYLRAVISNTADLMLVLDEDQRIRYASPALHDVLGDEKISPLATLEDLVHPDDRGQIRRAFATGGDGTMFCALRRPDHSQVLVEATYRDLREDRLVQGFVVTMQKVSDTQDPIDRLPHRDHVDELPAWINRRSAQHKFRY</sequence>
<proteinExistence type="predicted"/>
<keyword evidence="2" id="KW-1133">Transmembrane helix</keyword>
<feature type="transmembrane region" description="Helical" evidence="2">
    <location>
        <begin position="31"/>
        <end position="51"/>
    </location>
</feature>
<evidence type="ECO:0000313" key="5">
    <source>
        <dbReference type="Proteomes" id="UP001523369"/>
    </source>
</evidence>
<evidence type="ECO:0000313" key="4">
    <source>
        <dbReference type="EMBL" id="MCO8277228.1"/>
    </source>
</evidence>
<feature type="domain" description="PAS" evidence="3">
    <location>
        <begin position="549"/>
        <end position="611"/>
    </location>
</feature>
<evidence type="ECO:0000256" key="1">
    <source>
        <dbReference type="SAM" id="MobiDB-lite"/>
    </source>
</evidence>
<dbReference type="Pfam" id="PF00989">
    <property type="entry name" value="PAS"/>
    <property type="match status" value="1"/>
</dbReference>
<reference evidence="4 5" key="1">
    <citation type="submission" date="2022-06" db="EMBL/GenBank/DDBJ databases">
        <title>New Species of the Genus Actinoplanes, ActinopZanes ferrugineus.</title>
        <authorList>
            <person name="Ding P."/>
        </authorList>
    </citation>
    <scope>NUCLEOTIDE SEQUENCE [LARGE SCALE GENOMIC DNA]</scope>
    <source>
        <strain evidence="4 5">TRM88003</strain>
    </source>
</reference>
<keyword evidence="2" id="KW-0812">Transmembrane</keyword>